<dbReference type="AlphaFoldDB" id="A0A7J6FBD5"/>
<accession>A0A7J6FBD5</accession>
<evidence type="ECO:0000313" key="1">
    <source>
        <dbReference type="EMBL" id="KAF4368011.1"/>
    </source>
</evidence>
<evidence type="ECO:0000313" key="2">
    <source>
        <dbReference type="Proteomes" id="UP000525078"/>
    </source>
</evidence>
<sequence>MLISLSPPVDLSAETKADSIEEIFERERSALGKKEANLSAFTKTWLELYYYEEDLEEDLTSTHLQKNGEFIREKRNLVFHFSRQDPSSQIPEEIFKRLWWFMDWRYSSCIVQHTMRFFMKSIIPHGGFRKYYSHRKKKHLEVYHTCLEGLVHIRARLAVAAYPGKQVNARIIGVAVDYDSRKSRFFSDVVQFQHGAGNIPMVLEVGICGMELGHVRDIRLTYSRLKNGGTTVKYEKEATMRYFLGNHYEKIQRIQRRRKIRYVKYYVKLKNWQEEIVRMLMRL</sequence>
<dbReference type="EMBL" id="JAATIP010000137">
    <property type="protein sequence ID" value="KAF4368011.1"/>
    <property type="molecule type" value="Genomic_DNA"/>
</dbReference>
<reference evidence="1 2" key="1">
    <citation type="journal article" date="2020" name="bioRxiv">
        <title>Sequence and annotation of 42 cannabis genomes reveals extensive copy number variation in cannabinoid synthesis and pathogen resistance genes.</title>
        <authorList>
            <person name="Mckernan K.J."/>
            <person name="Helbert Y."/>
            <person name="Kane L.T."/>
            <person name="Ebling H."/>
            <person name="Zhang L."/>
            <person name="Liu B."/>
            <person name="Eaton Z."/>
            <person name="Mclaughlin S."/>
            <person name="Kingan S."/>
            <person name="Baybayan P."/>
            <person name="Concepcion G."/>
            <person name="Jordan M."/>
            <person name="Riva A."/>
            <person name="Barbazuk W."/>
            <person name="Harkins T."/>
        </authorList>
    </citation>
    <scope>NUCLEOTIDE SEQUENCE [LARGE SCALE GENOMIC DNA]</scope>
    <source>
        <strain evidence="2">cv. Jamaican Lion 4</strain>
        <tissue evidence="1">Leaf</tissue>
    </source>
</reference>
<dbReference type="Proteomes" id="UP000525078">
    <property type="component" value="Unassembled WGS sequence"/>
</dbReference>
<comment type="caution">
    <text evidence="1">The sequence shown here is derived from an EMBL/GenBank/DDBJ whole genome shotgun (WGS) entry which is preliminary data.</text>
</comment>
<name>A0A7J6FBD5_CANSA</name>
<proteinExistence type="predicted"/>
<feature type="non-terminal residue" evidence="1">
    <location>
        <position position="283"/>
    </location>
</feature>
<gene>
    <name evidence="1" type="ORF">F8388_002622</name>
</gene>
<protein>
    <submittedName>
        <fullName evidence="1">Uncharacterized protein</fullName>
    </submittedName>
</protein>
<organism evidence="1 2">
    <name type="scientific">Cannabis sativa</name>
    <name type="common">Hemp</name>
    <name type="synonym">Marijuana</name>
    <dbReference type="NCBI Taxonomy" id="3483"/>
    <lineage>
        <taxon>Eukaryota</taxon>
        <taxon>Viridiplantae</taxon>
        <taxon>Streptophyta</taxon>
        <taxon>Embryophyta</taxon>
        <taxon>Tracheophyta</taxon>
        <taxon>Spermatophyta</taxon>
        <taxon>Magnoliopsida</taxon>
        <taxon>eudicotyledons</taxon>
        <taxon>Gunneridae</taxon>
        <taxon>Pentapetalae</taxon>
        <taxon>rosids</taxon>
        <taxon>fabids</taxon>
        <taxon>Rosales</taxon>
        <taxon>Cannabaceae</taxon>
        <taxon>Cannabis</taxon>
    </lineage>
</organism>